<accession>A0A4Q5IYE3</accession>
<dbReference type="EMBL" id="SDPU01000027">
    <property type="protein sequence ID" value="RYU11033.1"/>
    <property type="molecule type" value="Genomic_DNA"/>
</dbReference>
<dbReference type="OrthoDB" id="9043248at2"/>
<dbReference type="InterPro" id="IPR006047">
    <property type="entry name" value="GH13_cat_dom"/>
</dbReference>
<dbReference type="Gene3D" id="2.60.40.1180">
    <property type="entry name" value="Golgi alpha-mannosidase II"/>
    <property type="match status" value="1"/>
</dbReference>
<dbReference type="FunFam" id="3.20.20.80:FF:000064">
    <property type="entry name" value="Oligo-1,6-glucosidase"/>
    <property type="match status" value="2"/>
</dbReference>
<organism evidence="5 6">
    <name type="scientific">Nocardioides iriomotensis</name>
    <dbReference type="NCBI Taxonomy" id="715784"/>
    <lineage>
        <taxon>Bacteria</taxon>
        <taxon>Bacillati</taxon>
        <taxon>Actinomycetota</taxon>
        <taxon>Actinomycetes</taxon>
        <taxon>Propionibacteriales</taxon>
        <taxon>Nocardioidaceae</taxon>
        <taxon>Nocardioides</taxon>
    </lineage>
</organism>
<dbReference type="GO" id="GO:0009313">
    <property type="term" value="P:oligosaccharide catabolic process"/>
    <property type="evidence" value="ECO:0007669"/>
    <property type="project" value="TreeGrafter"/>
</dbReference>
<keyword evidence="3" id="KW-0326">Glycosidase</keyword>
<dbReference type="Gene3D" id="3.20.20.80">
    <property type="entry name" value="Glycosidases"/>
    <property type="match status" value="1"/>
</dbReference>
<evidence type="ECO:0000256" key="3">
    <source>
        <dbReference type="ARBA" id="ARBA00023295"/>
    </source>
</evidence>
<gene>
    <name evidence="5" type="ORF">ETU37_15110</name>
</gene>
<name>A0A4Q5IYE3_9ACTN</name>
<dbReference type="PANTHER" id="PTHR10357:SF184">
    <property type="entry name" value="OLIGO-1,6-GLUCOSIDASE 1"/>
    <property type="match status" value="1"/>
</dbReference>
<evidence type="ECO:0000256" key="2">
    <source>
        <dbReference type="ARBA" id="ARBA00022801"/>
    </source>
</evidence>
<sequence length="582" mass="65407">MTTTQETPRDWWKSAVVYQIYPRSFADSDGDGMGDLGGIITRLDHLQRLGVDVVWLSPVYRSPMDDNGYDISDYQDVDPMFGTLEQLDELIAGVHERGMKLVMDLVVNHTSSAHAWFQESRASRDNPKRDWYWWRPPRPGHAPGEPGAEPTNWGSVFSGPGWTFDDATGEYYLHIFAPSQPDLNWENPEVREAVYAMMRWWLDRGVDGFRMDVINHISKVVVEQPPGLLDAEVSTLPGASPYGNQSPYVLNGPRMHEFLQEMHREVFADRPNGLITIGEMPGAAVEHARLYTDPERRELDMIFQFEHVDLDSGPNGKWDLVPLTLPRIKESLGRWQTELADVGWNSLYLGNHDQPRSVSRFGSDDPAHRVMSAKALATVLHLHRGTPYVYQGDELGMTNTVFEGVDDFRDLESVNHYREAVEGGQEPDQVMAALRHKSRDNARTPMQWDASPNAGFTTGEPWLAVNPNYPEINAAAQIDDPDSVFAHYQRLIAFRHGEPVVVHGDFTLLLQEHEELYVFTRSHAGTVLLVVANLSSVDGVVAPGDWAGWSGAEHVLGNVPGVTSPVDAPLLPWEARVYRRSA</sequence>
<comment type="caution">
    <text evidence="5">The sequence shown here is derived from an EMBL/GenBank/DDBJ whole genome shotgun (WGS) entry which is preliminary data.</text>
</comment>
<dbReference type="FunFam" id="3.90.400.10:FF:000002">
    <property type="entry name" value="Sucrose isomerase"/>
    <property type="match status" value="1"/>
</dbReference>
<dbReference type="SUPFAM" id="SSF51445">
    <property type="entry name" value="(Trans)glycosidases"/>
    <property type="match status" value="1"/>
</dbReference>
<dbReference type="NCBIfam" id="NF008183">
    <property type="entry name" value="PRK10933.1"/>
    <property type="match status" value="1"/>
</dbReference>
<evidence type="ECO:0000313" key="5">
    <source>
        <dbReference type="EMBL" id="RYU11033.1"/>
    </source>
</evidence>
<reference evidence="5 6" key="1">
    <citation type="submission" date="2019-01" db="EMBL/GenBank/DDBJ databases">
        <title>Nocardioides guangzhouensis sp. nov., an actinobacterium isolated from soil.</title>
        <authorList>
            <person name="Fu Y."/>
            <person name="Cai Y."/>
            <person name="Lin Z."/>
            <person name="Chen P."/>
        </authorList>
    </citation>
    <scope>NUCLEOTIDE SEQUENCE [LARGE SCALE GENOMIC DNA]</scope>
    <source>
        <strain evidence="5 6">NBRC 105384</strain>
    </source>
</reference>
<dbReference type="CDD" id="cd11333">
    <property type="entry name" value="AmyAc_SI_OligoGlu_DGase"/>
    <property type="match status" value="1"/>
</dbReference>
<dbReference type="InterPro" id="IPR017853">
    <property type="entry name" value="GH"/>
</dbReference>
<evidence type="ECO:0000313" key="6">
    <source>
        <dbReference type="Proteomes" id="UP000291189"/>
    </source>
</evidence>
<dbReference type="InterPro" id="IPR045857">
    <property type="entry name" value="O16G_dom_2"/>
</dbReference>
<dbReference type="InterPro" id="IPR013780">
    <property type="entry name" value="Glyco_hydro_b"/>
</dbReference>
<proteinExistence type="inferred from homology"/>
<dbReference type="AlphaFoldDB" id="A0A4Q5IYE3"/>
<keyword evidence="2" id="KW-0378">Hydrolase</keyword>
<dbReference type="SUPFAM" id="SSF51011">
    <property type="entry name" value="Glycosyl hydrolase domain"/>
    <property type="match status" value="1"/>
</dbReference>
<dbReference type="Proteomes" id="UP000291189">
    <property type="component" value="Unassembled WGS sequence"/>
</dbReference>
<dbReference type="GO" id="GO:0004556">
    <property type="term" value="F:alpha-amylase activity"/>
    <property type="evidence" value="ECO:0007669"/>
    <property type="project" value="TreeGrafter"/>
</dbReference>
<evidence type="ECO:0000256" key="1">
    <source>
        <dbReference type="ARBA" id="ARBA00008061"/>
    </source>
</evidence>
<dbReference type="PANTHER" id="PTHR10357">
    <property type="entry name" value="ALPHA-AMYLASE FAMILY MEMBER"/>
    <property type="match status" value="1"/>
</dbReference>
<dbReference type="Gene3D" id="3.90.400.10">
    <property type="entry name" value="Oligo-1,6-glucosidase, Domain 2"/>
    <property type="match status" value="1"/>
</dbReference>
<protein>
    <submittedName>
        <fullName evidence="5">Alpha-glucosidase</fullName>
    </submittedName>
</protein>
<dbReference type="Pfam" id="PF00128">
    <property type="entry name" value="Alpha-amylase"/>
    <property type="match status" value="1"/>
</dbReference>
<dbReference type="SMART" id="SM00642">
    <property type="entry name" value="Aamy"/>
    <property type="match status" value="1"/>
</dbReference>
<comment type="similarity">
    <text evidence="1">Belongs to the glycosyl hydrolase 13 family.</text>
</comment>
<feature type="domain" description="Glycosyl hydrolase family 13 catalytic" evidence="4">
    <location>
        <begin position="19"/>
        <end position="443"/>
    </location>
</feature>
<keyword evidence="6" id="KW-1185">Reference proteome</keyword>
<evidence type="ECO:0000259" key="4">
    <source>
        <dbReference type="SMART" id="SM00642"/>
    </source>
</evidence>
<dbReference type="RefSeq" id="WP_129988173.1">
    <property type="nucleotide sequence ID" value="NZ_SDPU01000027.1"/>
</dbReference>